<dbReference type="Pfam" id="PF00989">
    <property type="entry name" value="PAS"/>
    <property type="match status" value="1"/>
</dbReference>
<dbReference type="Gene3D" id="3.30.565.10">
    <property type="entry name" value="Histidine kinase-like ATPase, C-terminal domain"/>
    <property type="match status" value="1"/>
</dbReference>
<reference evidence="14 15" key="1">
    <citation type="submission" date="2018-08" db="EMBL/GenBank/DDBJ databases">
        <title>Chitinophagaceae sp. K23C18032701, a novel bacterium isolated from forest soil.</title>
        <authorList>
            <person name="Wang C."/>
        </authorList>
    </citation>
    <scope>NUCLEOTIDE SEQUENCE [LARGE SCALE GENOMIC DNA]</scope>
    <source>
        <strain evidence="14 15">K23C18032701</strain>
    </source>
</reference>
<keyword evidence="10" id="KW-1133">Transmembrane helix</keyword>
<dbReference type="SMART" id="SM00387">
    <property type="entry name" value="HATPase_c"/>
    <property type="match status" value="1"/>
</dbReference>
<dbReference type="InterPro" id="IPR004358">
    <property type="entry name" value="Sig_transdc_His_kin-like_C"/>
</dbReference>
<dbReference type="PROSITE" id="PS50109">
    <property type="entry name" value="HIS_KIN"/>
    <property type="match status" value="1"/>
</dbReference>
<dbReference type="InterPro" id="IPR013767">
    <property type="entry name" value="PAS_fold"/>
</dbReference>
<evidence type="ECO:0000256" key="10">
    <source>
        <dbReference type="SAM" id="Phobius"/>
    </source>
</evidence>
<protein>
    <recommendedName>
        <fullName evidence="3">histidine kinase</fullName>
        <ecNumber evidence="3">2.7.13.3</ecNumber>
    </recommendedName>
</protein>
<dbReference type="AlphaFoldDB" id="A0A3E1NKT9"/>
<feature type="domain" description="HAMP" evidence="13">
    <location>
        <begin position="52"/>
        <end position="104"/>
    </location>
</feature>
<keyword evidence="5" id="KW-0808">Transferase</keyword>
<feature type="domain" description="PAS" evidence="12">
    <location>
        <begin position="109"/>
        <end position="162"/>
    </location>
</feature>
<dbReference type="GO" id="GO:0006355">
    <property type="term" value="P:regulation of DNA-templated transcription"/>
    <property type="evidence" value="ECO:0007669"/>
    <property type="project" value="InterPro"/>
</dbReference>
<evidence type="ECO:0000256" key="7">
    <source>
        <dbReference type="ARBA" id="ARBA00022777"/>
    </source>
</evidence>
<dbReference type="Pfam" id="PF00672">
    <property type="entry name" value="HAMP"/>
    <property type="match status" value="1"/>
</dbReference>
<evidence type="ECO:0000259" key="11">
    <source>
        <dbReference type="PROSITE" id="PS50109"/>
    </source>
</evidence>
<comment type="caution">
    <text evidence="14">The sequence shown here is derived from an EMBL/GenBank/DDBJ whole genome shotgun (WGS) entry which is preliminary data.</text>
</comment>
<evidence type="ECO:0000256" key="1">
    <source>
        <dbReference type="ARBA" id="ARBA00000085"/>
    </source>
</evidence>
<evidence type="ECO:0000259" key="13">
    <source>
        <dbReference type="PROSITE" id="PS50885"/>
    </source>
</evidence>
<evidence type="ECO:0000256" key="5">
    <source>
        <dbReference type="ARBA" id="ARBA00022679"/>
    </source>
</evidence>
<dbReference type="InterPro" id="IPR000014">
    <property type="entry name" value="PAS"/>
</dbReference>
<dbReference type="SMART" id="SM00091">
    <property type="entry name" value="PAS"/>
    <property type="match status" value="1"/>
</dbReference>
<dbReference type="GO" id="GO:0000160">
    <property type="term" value="P:phosphorelay signal transduction system"/>
    <property type="evidence" value="ECO:0007669"/>
    <property type="project" value="UniProtKB-KW"/>
</dbReference>
<keyword evidence="6" id="KW-0547">Nucleotide-binding</keyword>
<dbReference type="RefSeq" id="WP_116846507.1">
    <property type="nucleotide sequence ID" value="NZ_QTJU01000002.1"/>
</dbReference>
<dbReference type="GO" id="GO:0005524">
    <property type="term" value="F:ATP binding"/>
    <property type="evidence" value="ECO:0007669"/>
    <property type="project" value="UniProtKB-KW"/>
</dbReference>
<feature type="transmembrane region" description="Helical" evidence="10">
    <location>
        <begin position="7"/>
        <end position="26"/>
    </location>
</feature>
<dbReference type="GO" id="GO:0016020">
    <property type="term" value="C:membrane"/>
    <property type="evidence" value="ECO:0007669"/>
    <property type="project" value="UniProtKB-SubCell"/>
</dbReference>
<accession>A0A3E1NKT9</accession>
<dbReference type="SUPFAM" id="SSF55785">
    <property type="entry name" value="PYP-like sensor domain (PAS domain)"/>
    <property type="match status" value="1"/>
</dbReference>
<comment type="subcellular location">
    <subcellularLocation>
        <location evidence="2">Membrane</location>
    </subcellularLocation>
</comment>
<dbReference type="CDD" id="cd00130">
    <property type="entry name" value="PAS"/>
    <property type="match status" value="1"/>
</dbReference>
<keyword evidence="4" id="KW-0597">Phosphoprotein</keyword>
<dbReference type="Gene3D" id="6.10.340.10">
    <property type="match status" value="1"/>
</dbReference>
<dbReference type="SUPFAM" id="SSF55874">
    <property type="entry name" value="ATPase domain of HSP90 chaperone/DNA topoisomerase II/histidine kinase"/>
    <property type="match status" value="1"/>
</dbReference>
<dbReference type="EMBL" id="QTJU01000002">
    <property type="protein sequence ID" value="RFM28517.1"/>
    <property type="molecule type" value="Genomic_DNA"/>
</dbReference>
<keyword evidence="10" id="KW-0812">Transmembrane</keyword>
<evidence type="ECO:0000259" key="12">
    <source>
        <dbReference type="PROSITE" id="PS50112"/>
    </source>
</evidence>
<dbReference type="Gene3D" id="3.30.450.20">
    <property type="entry name" value="PAS domain"/>
    <property type="match status" value="1"/>
</dbReference>
<gene>
    <name evidence="14" type="ORF">DXN05_06840</name>
</gene>
<dbReference type="OrthoDB" id="1931120at2"/>
<keyword evidence="10" id="KW-0472">Membrane</keyword>
<dbReference type="Proteomes" id="UP000261284">
    <property type="component" value="Unassembled WGS sequence"/>
</dbReference>
<dbReference type="InterPro" id="IPR036890">
    <property type="entry name" value="HATPase_C_sf"/>
</dbReference>
<evidence type="ECO:0000256" key="6">
    <source>
        <dbReference type="ARBA" id="ARBA00022741"/>
    </source>
</evidence>
<dbReference type="InterPro" id="IPR003660">
    <property type="entry name" value="HAMP_dom"/>
</dbReference>
<dbReference type="PROSITE" id="PS50112">
    <property type="entry name" value="PAS"/>
    <property type="match status" value="1"/>
</dbReference>
<proteinExistence type="predicted"/>
<evidence type="ECO:0000256" key="4">
    <source>
        <dbReference type="ARBA" id="ARBA00022553"/>
    </source>
</evidence>
<comment type="catalytic activity">
    <reaction evidence="1">
        <text>ATP + protein L-histidine = ADP + protein N-phospho-L-histidine.</text>
        <dbReference type="EC" id="2.7.13.3"/>
    </reaction>
</comment>
<organism evidence="14 15">
    <name type="scientific">Deminuibacter soli</name>
    <dbReference type="NCBI Taxonomy" id="2291815"/>
    <lineage>
        <taxon>Bacteria</taxon>
        <taxon>Pseudomonadati</taxon>
        <taxon>Bacteroidota</taxon>
        <taxon>Chitinophagia</taxon>
        <taxon>Chitinophagales</taxon>
        <taxon>Chitinophagaceae</taxon>
        <taxon>Deminuibacter</taxon>
    </lineage>
</organism>
<keyword evidence="8" id="KW-0067">ATP-binding</keyword>
<dbReference type="PANTHER" id="PTHR43065">
    <property type="entry name" value="SENSOR HISTIDINE KINASE"/>
    <property type="match status" value="1"/>
</dbReference>
<dbReference type="InterPro" id="IPR005467">
    <property type="entry name" value="His_kinase_dom"/>
</dbReference>
<dbReference type="InterPro" id="IPR003594">
    <property type="entry name" value="HATPase_dom"/>
</dbReference>
<evidence type="ECO:0000256" key="8">
    <source>
        <dbReference type="ARBA" id="ARBA00022840"/>
    </source>
</evidence>
<name>A0A3E1NKT9_9BACT</name>
<dbReference type="GO" id="GO:0004673">
    <property type="term" value="F:protein histidine kinase activity"/>
    <property type="evidence" value="ECO:0007669"/>
    <property type="project" value="UniProtKB-EC"/>
</dbReference>
<evidence type="ECO:0000256" key="9">
    <source>
        <dbReference type="ARBA" id="ARBA00023012"/>
    </source>
</evidence>
<evidence type="ECO:0000313" key="14">
    <source>
        <dbReference type="EMBL" id="RFM28517.1"/>
    </source>
</evidence>
<dbReference type="Pfam" id="PF02518">
    <property type="entry name" value="HATPase_c"/>
    <property type="match status" value="1"/>
</dbReference>
<keyword evidence="7" id="KW-0418">Kinase</keyword>
<sequence length="434" mass="49415">MKLRTKYILFIALLHLTALVLSYYVFRENKLLFIAAEAVIILSVILSWQLFRQLLQPLKLLTDGAEAMKDKDFTVKFLPVGSYEMDRLILVYNQMMDALRTERTRQEQQHLFLEKLIYTSPTGIIILDFDNNIQQVNPKALQLLDVKAEDLRAQSIHTLTHPVFKQMQQLASGQSATFTINGTATYKLQKSHFIDRGFPRHFVMIEELTAEILAAEKKAYGKVIRMMAHEVNNSIGPVNSILQSALSVQTIWQNSRHQPLQHALQVAIDRNHNLNAFMRNFADLVRLPAPAAKSTDFHALLQSITRLMEKKAGEKAIRFTYRMDEEPFFIVCDAQQMEQVLINIIQNAIDAIETNGEIGFLLNRTSRVLQITDTGKGISEAASAQLFSPFFSTKPDGQGIGLTLIKEILHNHGFEFSLKNIREGLTAFTIRFHS</sequence>
<feature type="domain" description="Histidine kinase" evidence="11">
    <location>
        <begin position="226"/>
        <end position="434"/>
    </location>
</feature>
<dbReference type="InterPro" id="IPR035965">
    <property type="entry name" value="PAS-like_dom_sf"/>
</dbReference>
<dbReference type="PANTHER" id="PTHR43065:SF10">
    <property type="entry name" value="PEROXIDE STRESS-ACTIVATED HISTIDINE KINASE MAK3"/>
    <property type="match status" value="1"/>
</dbReference>
<keyword evidence="9" id="KW-0902">Two-component regulatory system</keyword>
<dbReference type="SMART" id="SM00304">
    <property type="entry name" value="HAMP"/>
    <property type="match status" value="1"/>
</dbReference>
<dbReference type="EC" id="2.7.13.3" evidence="3"/>
<dbReference type="PROSITE" id="PS50885">
    <property type="entry name" value="HAMP"/>
    <property type="match status" value="1"/>
</dbReference>
<evidence type="ECO:0000256" key="2">
    <source>
        <dbReference type="ARBA" id="ARBA00004370"/>
    </source>
</evidence>
<dbReference type="PRINTS" id="PR00344">
    <property type="entry name" value="BCTRLSENSOR"/>
</dbReference>
<evidence type="ECO:0000256" key="3">
    <source>
        <dbReference type="ARBA" id="ARBA00012438"/>
    </source>
</evidence>
<dbReference type="CDD" id="cd06225">
    <property type="entry name" value="HAMP"/>
    <property type="match status" value="1"/>
</dbReference>
<keyword evidence="15" id="KW-1185">Reference proteome</keyword>
<evidence type="ECO:0000313" key="15">
    <source>
        <dbReference type="Proteomes" id="UP000261284"/>
    </source>
</evidence>